<dbReference type="InterPro" id="IPR032675">
    <property type="entry name" value="LRR_dom_sf"/>
</dbReference>
<dbReference type="RefSeq" id="XP_016216261.1">
    <property type="nucleotide sequence ID" value="XM_016355955.1"/>
</dbReference>
<name>A0A0D1Z0A2_9PEZI</name>
<dbReference type="Proteomes" id="UP000053259">
    <property type="component" value="Unassembled WGS sequence"/>
</dbReference>
<feature type="compositionally biased region" description="Polar residues" evidence="1">
    <location>
        <begin position="110"/>
        <end position="124"/>
    </location>
</feature>
<feature type="region of interest" description="Disordered" evidence="1">
    <location>
        <begin position="668"/>
        <end position="717"/>
    </location>
</feature>
<dbReference type="GO" id="GO:0019005">
    <property type="term" value="C:SCF ubiquitin ligase complex"/>
    <property type="evidence" value="ECO:0007669"/>
    <property type="project" value="TreeGrafter"/>
</dbReference>
<protein>
    <recommendedName>
        <fullName evidence="2">F-box domain-containing protein</fullName>
    </recommendedName>
</protein>
<dbReference type="AlphaFoldDB" id="A0A0D1Z0A2"/>
<dbReference type="InterPro" id="IPR001611">
    <property type="entry name" value="Leu-rich_rpt"/>
</dbReference>
<dbReference type="EMBL" id="KN847535">
    <property type="protein sequence ID" value="KIW06392.1"/>
    <property type="molecule type" value="Genomic_DNA"/>
</dbReference>
<dbReference type="Gene3D" id="3.80.10.10">
    <property type="entry name" value="Ribonuclease Inhibitor"/>
    <property type="match status" value="3"/>
</dbReference>
<feature type="region of interest" description="Disordered" evidence="1">
    <location>
        <begin position="1"/>
        <end position="79"/>
    </location>
</feature>
<feature type="compositionally biased region" description="Low complexity" evidence="1">
    <location>
        <begin position="53"/>
        <end position="65"/>
    </location>
</feature>
<feature type="region of interest" description="Disordered" evidence="1">
    <location>
        <begin position="98"/>
        <end position="153"/>
    </location>
</feature>
<dbReference type="OrthoDB" id="550575at2759"/>
<keyword evidence="4" id="KW-1185">Reference proteome</keyword>
<feature type="domain" description="F-box" evidence="2">
    <location>
        <begin position="189"/>
        <end position="235"/>
    </location>
</feature>
<dbReference type="SMART" id="SM00256">
    <property type="entry name" value="FBOX"/>
    <property type="match status" value="1"/>
</dbReference>
<sequence>MSAMDLGEAAPASIDAIVHATPEEVSADMPQPSHPAPQESEGPTKLKGRARLLRSLQRMSSSPSLARMRSGTSSAYRSGGKASVSCISLSSSASPYSVSNSSSYDSELSPQFSTAPTSVNGTPQPATPTGYFRPRARTVGRDTPTSVGLPAEFRPTSAMGQCTSVNGEDYFSRPVTKPKAPALKRRENFNFWNDMPYELRIQILSYLEPREVVRCSRISKTWHKLCFDGQLWRRLDTSQYYRDIPGDALVKVIASAGPFVRDLNLRGCVQLKEKWNVKGMELADACQNLENFSLEGCLIDRSSIHCFLYQNSRLVHINLSGLPGATNHAMRIIADHCPKVEHLNVTWCCNVNTRGLRKVVEKCPNLKDLRAGEVQGWDDTDFMFELFKRNTLERLLLTSCGTLTDESLSVLLEGIDSEYDYLSGRVLVPPRKLKHLDLTHCRGLTEAGVKKLAHTCPNMEGLQLSKCPGVTDAALCEILPTMPNLTHLDLDEIEGLSNQCLQTLASAPCQNSLVHLSINYCENLGDSGMLPVIKTCTKLASLEMDNTKISDLVLTEAAAMVRTRSRLAGSGLTAKERPRVSLRLVAYDCTNVTWSGVREILSRNAEPTRTPGTNLVTYPREIIQLKCFYNWQPTVEEHTKRVMRGDFIAARRLEQKWADYMIANEEASASGGGARRRRRRAREAQMMHADEEDGGMAGTGIGRRRRARSGPGGCVVM</sequence>
<evidence type="ECO:0000259" key="2">
    <source>
        <dbReference type="PROSITE" id="PS50181"/>
    </source>
</evidence>
<accession>A0A0D1Z0A2</accession>
<proteinExistence type="predicted"/>
<dbReference type="Pfam" id="PF12937">
    <property type="entry name" value="F-box-like"/>
    <property type="match status" value="1"/>
</dbReference>
<gene>
    <name evidence="3" type="ORF">PV09_02845</name>
</gene>
<evidence type="ECO:0000313" key="3">
    <source>
        <dbReference type="EMBL" id="KIW06392.1"/>
    </source>
</evidence>
<dbReference type="GeneID" id="27310818"/>
<feature type="compositionally biased region" description="Low complexity" evidence="1">
    <location>
        <begin position="98"/>
        <end position="109"/>
    </location>
</feature>
<dbReference type="InParanoid" id="A0A0D1Z0A2"/>
<dbReference type="STRING" id="253628.A0A0D1Z0A2"/>
<reference evidence="3 4" key="1">
    <citation type="submission" date="2015-01" db="EMBL/GenBank/DDBJ databases">
        <title>The Genome Sequence of Ochroconis gallopava CBS43764.</title>
        <authorList>
            <consortium name="The Broad Institute Genomics Platform"/>
            <person name="Cuomo C."/>
            <person name="de Hoog S."/>
            <person name="Gorbushina A."/>
            <person name="Stielow B."/>
            <person name="Teixiera M."/>
            <person name="Abouelleil A."/>
            <person name="Chapman S.B."/>
            <person name="Priest M."/>
            <person name="Young S.K."/>
            <person name="Wortman J."/>
            <person name="Nusbaum C."/>
            <person name="Birren B."/>
        </authorList>
    </citation>
    <scope>NUCLEOTIDE SEQUENCE [LARGE SCALE GENOMIC DNA]</scope>
    <source>
        <strain evidence="3 4">CBS 43764</strain>
    </source>
</reference>
<evidence type="ECO:0000313" key="4">
    <source>
        <dbReference type="Proteomes" id="UP000053259"/>
    </source>
</evidence>
<organism evidence="3 4">
    <name type="scientific">Verruconis gallopava</name>
    <dbReference type="NCBI Taxonomy" id="253628"/>
    <lineage>
        <taxon>Eukaryota</taxon>
        <taxon>Fungi</taxon>
        <taxon>Dikarya</taxon>
        <taxon>Ascomycota</taxon>
        <taxon>Pezizomycotina</taxon>
        <taxon>Dothideomycetes</taxon>
        <taxon>Pleosporomycetidae</taxon>
        <taxon>Venturiales</taxon>
        <taxon>Sympoventuriaceae</taxon>
        <taxon>Verruconis</taxon>
    </lineage>
</organism>
<dbReference type="HOGENOM" id="CLU_025082_0_0_1"/>
<dbReference type="InterPro" id="IPR006553">
    <property type="entry name" value="Leu-rich_rpt_Cys-con_subtyp"/>
</dbReference>
<dbReference type="Pfam" id="PF13516">
    <property type="entry name" value="LRR_6"/>
    <property type="match status" value="2"/>
</dbReference>
<dbReference type="PROSITE" id="PS50181">
    <property type="entry name" value="FBOX"/>
    <property type="match status" value="1"/>
</dbReference>
<dbReference type="GO" id="GO:0031146">
    <property type="term" value="P:SCF-dependent proteasomal ubiquitin-dependent protein catabolic process"/>
    <property type="evidence" value="ECO:0007669"/>
    <property type="project" value="TreeGrafter"/>
</dbReference>
<dbReference type="InterPro" id="IPR001810">
    <property type="entry name" value="F-box_dom"/>
</dbReference>
<evidence type="ECO:0000256" key="1">
    <source>
        <dbReference type="SAM" id="MobiDB-lite"/>
    </source>
</evidence>
<dbReference type="SUPFAM" id="SSF52047">
    <property type="entry name" value="RNI-like"/>
    <property type="match status" value="1"/>
</dbReference>
<dbReference type="PANTHER" id="PTHR13318:SF190">
    <property type="entry name" value="PARTNER OF PAIRED, ISOFORM B"/>
    <property type="match status" value="1"/>
</dbReference>
<dbReference type="SMART" id="SM00367">
    <property type="entry name" value="LRR_CC"/>
    <property type="match status" value="8"/>
</dbReference>
<dbReference type="VEuPathDB" id="FungiDB:PV09_02845"/>
<dbReference type="PANTHER" id="PTHR13318">
    <property type="entry name" value="PARTNER OF PAIRED, ISOFORM B-RELATED"/>
    <property type="match status" value="1"/>
</dbReference>